<feature type="domain" description="Retrotransposon gag" evidence="2">
    <location>
        <begin position="103"/>
        <end position="195"/>
    </location>
</feature>
<dbReference type="EMBL" id="BQNB010011647">
    <property type="protein sequence ID" value="GJS93296.1"/>
    <property type="molecule type" value="Genomic_DNA"/>
</dbReference>
<evidence type="ECO:0000313" key="4">
    <source>
        <dbReference type="Proteomes" id="UP001151760"/>
    </source>
</evidence>
<dbReference type="PANTHER" id="PTHR33223:SF11">
    <property type="entry name" value="ELEMENT PROTEIN, PUTATIVE-RELATED"/>
    <property type="match status" value="1"/>
</dbReference>
<sequence>MRTRSQNRNCQRQQQQQQQIPPIVVEPLNLEDLIKDQDPPVVTMVDNRTMMELLQAPTEGYEDAIVVLAITADNFELKHSLLTLITSTMKFLNVLNTSIKLMLFPFSLEGAARIWLEKEPPRSILTWDDLVSKFINEFFPPSKTTNLRNEITNFQQRFDESFSEAWDRFRDILRACPHHGFLELHQLDMFYNDLNTNDQDSLNSAVGAKLLLQKLSMSSSTPAVSSDVAELKDMVKALLLDKKNQNQPLVPAPVKAVEQSCVTCGGAHSNRNCHTTDGNVYRDNIQEYVNQPPVYQAPPYQAPALAPQTQGVSKTDFNNYVKANDAVMQNMQSQISNVTDLLTKIANVNAASTSGSGTLPGNTITNPKEDLKGITTRSGVAYKGPTIPTPPKVVERETEVTKDTLLPTNNGSTEDVQPPIVQVYPHVPNFEPVIVRVSAPMPNPKLSIPYPSRRNDERNRAKADNQIEKFYEIFKDLSFEISFTDSLILMPKFASTLKALIGNK</sequence>
<reference evidence="3" key="1">
    <citation type="journal article" date="2022" name="Int. J. Mol. Sci.">
        <title>Draft Genome of Tanacetum Coccineum: Genomic Comparison of Closely Related Tanacetum-Family Plants.</title>
        <authorList>
            <person name="Yamashiro T."/>
            <person name="Shiraishi A."/>
            <person name="Nakayama K."/>
            <person name="Satake H."/>
        </authorList>
    </citation>
    <scope>NUCLEOTIDE SEQUENCE</scope>
</reference>
<dbReference type="GO" id="GO:0003964">
    <property type="term" value="F:RNA-directed DNA polymerase activity"/>
    <property type="evidence" value="ECO:0007669"/>
    <property type="project" value="UniProtKB-KW"/>
</dbReference>
<dbReference type="InterPro" id="IPR005162">
    <property type="entry name" value="Retrotrans_gag_dom"/>
</dbReference>
<keyword evidence="3" id="KW-0695">RNA-directed DNA polymerase</keyword>
<keyword evidence="3" id="KW-0808">Transferase</keyword>
<protein>
    <submittedName>
        <fullName evidence="3">Reverse transcriptase domain-containing protein</fullName>
    </submittedName>
</protein>
<name>A0ABQ4ZV02_9ASTR</name>
<evidence type="ECO:0000259" key="2">
    <source>
        <dbReference type="Pfam" id="PF03732"/>
    </source>
</evidence>
<dbReference type="Pfam" id="PF03732">
    <property type="entry name" value="Retrotrans_gag"/>
    <property type="match status" value="1"/>
</dbReference>
<proteinExistence type="predicted"/>
<feature type="compositionally biased region" description="Low complexity" evidence="1">
    <location>
        <begin position="1"/>
        <end position="19"/>
    </location>
</feature>
<dbReference type="Proteomes" id="UP001151760">
    <property type="component" value="Unassembled WGS sequence"/>
</dbReference>
<dbReference type="PANTHER" id="PTHR33223">
    <property type="entry name" value="CCHC-TYPE DOMAIN-CONTAINING PROTEIN"/>
    <property type="match status" value="1"/>
</dbReference>
<evidence type="ECO:0000256" key="1">
    <source>
        <dbReference type="SAM" id="MobiDB-lite"/>
    </source>
</evidence>
<comment type="caution">
    <text evidence="3">The sequence shown here is derived from an EMBL/GenBank/DDBJ whole genome shotgun (WGS) entry which is preliminary data.</text>
</comment>
<organism evidence="3 4">
    <name type="scientific">Tanacetum coccineum</name>
    <dbReference type="NCBI Taxonomy" id="301880"/>
    <lineage>
        <taxon>Eukaryota</taxon>
        <taxon>Viridiplantae</taxon>
        <taxon>Streptophyta</taxon>
        <taxon>Embryophyta</taxon>
        <taxon>Tracheophyta</taxon>
        <taxon>Spermatophyta</taxon>
        <taxon>Magnoliopsida</taxon>
        <taxon>eudicotyledons</taxon>
        <taxon>Gunneridae</taxon>
        <taxon>Pentapetalae</taxon>
        <taxon>asterids</taxon>
        <taxon>campanulids</taxon>
        <taxon>Asterales</taxon>
        <taxon>Asteraceae</taxon>
        <taxon>Asteroideae</taxon>
        <taxon>Anthemideae</taxon>
        <taxon>Anthemidinae</taxon>
        <taxon>Tanacetum</taxon>
    </lineage>
</organism>
<gene>
    <name evidence="3" type="ORF">Tco_0800264</name>
</gene>
<reference evidence="3" key="2">
    <citation type="submission" date="2022-01" db="EMBL/GenBank/DDBJ databases">
        <authorList>
            <person name="Yamashiro T."/>
            <person name="Shiraishi A."/>
            <person name="Satake H."/>
            <person name="Nakayama K."/>
        </authorList>
    </citation>
    <scope>NUCLEOTIDE SEQUENCE</scope>
</reference>
<feature type="region of interest" description="Disordered" evidence="1">
    <location>
        <begin position="1"/>
        <end position="21"/>
    </location>
</feature>
<keyword evidence="3" id="KW-0548">Nucleotidyltransferase</keyword>
<keyword evidence="4" id="KW-1185">Reference proteome</keyword>
<accession>A0ABQ4ZV02</accession>
<evidence type="ECO:0000313" key="3">
    <source>
        <dbReference type="EMBL" id="GJS93296.1"/>
    </source>
</evidence>